<keyword evidence="3" id="KW-1185">Reference proteome</keyword>
<evidence type="ECO:0000256" key="1">
    <source>
        <dbReference type="SAM" id="Coils"/>
    </source>
</evidence>
<accession>A0ABU4LWN2</accession>
<sequence length="141" mass="15943">MKLPYISRRRHDIEIAALRRRVVDTETRHDDAEAERRRVAKLLDEAGDLSARLVAELADARTRLAKYEVRQPLTDPAADITAWEKAVAAHLNWKQSGDVRLIEGGTLRPTHPALILRRALERCRALEARLAAAEGRKGVLR</sequence>
<proteinExistence type="predicted"/>
<dbReference type="Proteomes" id="UP001272987">
    <property type="component" value="Unassembled WGS sequence"/>
</dbReference>
<organism evidence="2 3">
    <name type="scientific">Streptomyces acidiscabies</name>
    <dbReference type="NCBI Taxonomy" id="42234"/>
    <lineage>
        <taxon>Bacteria</taxon>
        <taxon>Bacillati</taxon>
        <taxon>Actinomycetota</taxon>
        <taxon>Actinomycetes</taxon>
        <taxon>Kitasatosporales</taxon>
        <taxon>Streptomycetaceae</taxon>
        <taxon>Streptomyces</taxon>
    </lineage>
</organism>
<evidence type="ECO:0000313" key="2">
    <source>
        <dbReference type="EMBL" id="MDX3019911.1"/>
    </source>
</evidence>
<protein>
    <submittedName>
        <fullName evidence="2">Uncharacterized protein</fullName>
    </submittedName>
</protein>
<keyword evidence="1" id="KW-0175">Coiled coil</keyword>
<dbReference type="RefSeq" id="WP_319166526.1">
    <property type="nucleotide sequence ID" value="NZ_JARAWP010000010.1"/>
</dbReference>
<gene>
    <name evidence="2" type="ORF">PV666_18715</name>
</gene>
<feature type="coiled-coil region" evidence="1">
    <location>
        <begin position="15"/>
        <end position="70"/>
    </location>
</feature>
<name>A0ABU4LWN2_9ACTN</name>
<dbReference type="EMBL" id="JARAWP010000010">
    <property type="protein sequence ID" value="MDX3019911.1"/>
    <property type="molecule type" value="Genomic_DNA"/>
</dbReference>
<evidence type="ECO:0000313" key="3">
    <source>
        <dbReference type="Proteomes" id="UP001272987"/>
    </source>
</evidence>
<comment type="caution">
    <text evidence="2">The sequence shown here is derived from an EMBL/GenBank/DDBJ whole genome shotgun (WGS) entry which is preliminary data.</text>
</comment>
<reference evidence="2 3" key="1">
    <citation type="journal article" date="2023" name="Microb. Genom.">
        <title>Mesoterricola silvestris gen. nov., sp. nov., Mesoterricola sediminis sp. nov., Geothrix oryzae sp. nov., Geothrix edaphica sp. nov., Geothrix rubra sp. nov., and Geothrix limicola sp. nov., six novel members of Acidobacteriota isolated from soils.</title>
        <authorList>
            <person name="Weisberg A.J."/>
            <person name="Pearce E."/>
            <person name="Kramer C.G."/>
            <person name="Chang J.H."/>
            <person name="Clarke C.R."/>
        </authorList>
    </citation>
    <scope>NUCLEOTIDE SEQUENCE [LARGE SCALE GENOMIC DNA]</scope>
    <source>
        <strain evidence="2 3">NB05-1H</strain>
    </source>
</reference>